<dbReference type="InterPro" id="IPR006626">
    <property type="entry name" value="PbH1"/>
</dbReference>
<reference evidence="4 5" key="1">
    <citation type="journal article" date="2018" name="Genome Biol. Evol.">
        <title>Multiple Roots of Fruiting Body Formation in Amoebozoa.</title>
        <authorList>
            <person name="Hillmann F."/>
            <person name="Forbes G."/>
            <person name="Novohradska S."/>
            <person name="Ferling I."/>
            <person name="Riege K."/>
            <person name="Groth M."/>
            <person name="Westermann M."/>
            <person name="Marz M."/>
            <person name="Spaller T."/>
            <person name="Winckler T."/>
            <person name="Schaap P."/>
            <person name="Glockner G."/>
        </authorList>
    </citation>
    <scope>NUCLEOTIDE SEQUENCE [LARGE SCALE GENOMIC DNA]</scope>
    <source>
        <strain evidence="4 5">Jena</strain>
    </source>
</reference>
<evidence type="ECO:0000256" key="1">
    <source>
        <dbReference type="SAM" id="MobiDB-lite"/>
    </source>
</evidence>
<dbReference type="Proteomes" id="UP000241769">
    <property type="component" value="Unassembled WGS sequence"/>
</dbReference>
<protein>
    <recommendedName>
        <fullName evidence="3">GST C-terminal domain-containing protein</fullName>
    </recommendedName>
</protein>
<dbReference type="SFLD" id="SFLDS00019">
    <property type="entry name" value="Glutathione_Transferase_(cytos"/>
    <property type="match status" value="1"/>
</dbReference>
<feature type="compositionally biased region" description="Low complexity" evidence="1">
    <location>
        <begin position="856"/>
        <end position="871"/>
    </location>
</feature>
<evidence type="ECO:0000313" key="5">
    <source>
        <dbReference type="Proteomes" id="UP000241769"/>
    </source>
</evidence>
<dbReference type="Pfam" id="PF00043">
    <property type="entry name" value="GST_C"/>
    <property type="match status" value="1"/>
</dbReference>
<dbReference type="CDD" id="cd03178">
    <property type="entry name" value="GST_C_Ure2p_like"/>
    <property type="match status" value="1"/>
</dbReference>
<feature type="signal peptide" evidence="2">
    <location>
        <begin position="1"/>
        <end position="17"/>
    </location>
</feature>
<feature type="region of interest" description="Disordered" evidence="1">
    <location>
        <begin position="841"/>
        <end position="902"/>
    </location>
</feature>
<feature type="domain" description="GST C-terminal" evidence="3">
    <location>
        <begin position="1007"/>
        <end position="1129"/>
    </location>
</feature>
<dbReference type="SUPFAM" id="SSF52833">
    <property type="entry name" value="Thioredoxin-like"/>
    <property type="match status" value="1"/>
</dbReference>
<evidence type="ECO:0000313" key="4">
    <source>
        <dbReference type="EMBL" id="PRP87615.1"/>
    </source>
</evidence>
<proteinExistence type="predicted"/>
<dbReference type="InterPro" id="IPR004046">
    <property type="entry name" value="GST_C"/>
</dbReference>
<dbReference type="InterPro" id="IPR036282">
    <property type="entry name" value="Glutathione-S-Trfase_C_sf"/>
</dbReference>
<dbReference type="SFLD" id="SFLDG00358">
    <property type="entry name" value="Main_(cytGST)"/>
    <property type="match status" value="1"/>
</dbReference>
<dbReference type="OrthoDB" id="422574at2759"/>
<dbReference type="InParanoid" id="A0A2P6NUG8"/>
<keyword evidence="5" id="KW-1185">Reference proteome</keyword>
<sequence>MRQVVLLFLFGLAATYGLQIFTQGAFSADPAYPNPGTRYNASRWVETGDGTVSKPFKYFRSAINALINNTQTTEVIFTQPTFSWTTDEYTPYFHNLWNASNIHFHSASSESIISTQQVSFIAGAAPFLSLRNCNNITYSGIYLANNSYWDLYPFLMVQDSTNVTFRDTIFSTTASILQINNSVDVTIRNSTFRNVTLGVAVYNTSGLHILDNRFSSNGKNFNGAYYLGPYYRGAINLLSCTDVYIHNNYFWNNTFSVYLDSGSFSMVNNSFFNGSSTGPLTDTYHQFTGVGTQQLSWQAAISCTDTPTAAITWMAFEGNGFCATPSNMTVSSSCNIPVPPYTTNFDPCQTCGPKSVYDCNGQCFSPNAGSCPAPTKLYVSNSGTSSGDGSMNNPYGSIRAAMDHANWKDIIVLLPGVYSGPNNQGSSINMLNNSSQPFSGAIVGYGYDEKNVNPAASNVTIDCSQTPINNSMVPSYAFIQSAVSVPGDFLVKNIRFTQCGQIIIFTHAQFGGITIEDVLYENVNGTQANWQGLVFAVFDWFLQVDMKRVVVKNVYAIEWEDTYYGAPDYQYTGVPYNWPSTRSDRAYLVQAELFGQSNYADFGSVMNNYPTMVVIRMDDVLLYNSSMRGYCHAVAAWYSDCTVSNSLWIGGENRAGIMTTYGATITHNFTNIVMAPNNLRLKTWYFQQMYGAGATDTSDFYAYCGSGSQVTTFRYPYPWWRNVTIYNVSPISPKSGSNCIGGRGILYATVRSFNAFMTDSTGGNGTVTVLDGKNLTRNACEMPAGLVLPSRLTWLDSTQGTDCMGDCFGTRTTDKGTGCCYENQKTDKGYCFADPVVTVSSSGGTGTSGGGTQGHTDISNSDTNDSTQNTSDTDHPTNIDNPTAITTSTSSPTLGTDASGGSGVLVKHTPLLLEKRQHFRSPKHRIPTPIGSDDAINGRRRESESGYSFILDNNSNKPTCLISPSTPTRVPVIVDHKRNDKTLWESVAILLYLEHHYDKDNRLWFTNEDEIADANQWLLFQASGIGPYFGQKAWFSNFHPEKIPSAIERYEKEVHRIVSVVEKHLEGKEYFVGNKYSIVDINNYVWLINVPWLLNDYQTAFEKYPNTGAYVKRLGEHKGIKEAYAEKAA</sequence>
<dbReference type="PANTHER" id="PTHR44051">
    <property type="entry name" value="GLUTATHIONE S-TRANSFERASE-RELATED"/>
    <property type="match status" value="1"/>
</dbReference>
<dbReference type="Gene3D" id="2.160.20.10">
    <property type="entry name" value="Single-stranded right-handed beta-helix, Pectin lyase-like"/>
    <property type="match status" value="2"/>
</dbReference>
<organism evidence="4 5">
    <name type="scientific">Planoprotostelium fungivorum</name>
    <dbReference type="NCBI Taxonomy" id="1890364"/>
    <lineage>
        <taxon>Eukaryota</taxon>
        <taxon>Amoebozoa</taxon>
        <taxon>Evosea</taxon>
        <taxon>Variosea</taxon>
        <taxon>Cavosteliida</taxon>
        <taxon>Cavosteliaceae</taxon>
        <taxon>Planoprotostelium</taxon>
    </lineage>
</organism>
<feature type="compositionally biased region" description="Gly residues" evidence="1">
    <location>
        <begin position="843"/>
        <end position="853"/>
    </location>
</feature>
<accession>A0A2P6NUG8</accession>
<feature type="chain" id="PRO_5015179820" description="GST C-terminal domain-containing protein" evidence="2">
    <location>
        <begin position="18"/>
        <end position="1129"/>
    </location>
</feature>
<dbReference type="InterPro" id="IPR010987">
    <property type="entry name" value="Glutathione-S-Trfase_C-like"/>
</dbReference>
<gene>
    <name evidence="4" type="ORF">PROFUN_04642</name>
</gene>
<dbReference type="AlphaFoldDB" id="A0A2P6NUG8"/>
<dbReference type="EMBL" id="MDYQ01000019">
    <property type="protein sequence ID" value="PRP87615.1"/>
    <property type="molecule type" value="Genomic_DNA"/>
</dbReference>
<dbReference type="SUPFAM" id="SSF51126">
    <property type="entry name" value="Pectin lyase-like"/>
    <property type="match status" value="2"/>
</dbReference>
<feature type="region of interest" description="Disordered" evidence="1">
    <location>
        <begin position="920"/>
        <end position="939"/>
    </location>
</feature>
<dbReference type="SUPFAM" id="SSF47616">
    <property type="entry name" value="GST C-terminal domain-like"/>
    <property type="match status" value="1"/>
</dbReference>
<dbReference type="InterPro" id="IPR036249">
    <property type="entry name" value="Thioredoxin-like_sf"/>
</dbReference>
<dbReference type="InterPro" id="IPR011050">
    <property type="entry name" value="Pectin_lyase_fold/virulence"/>
</dbReference>
<comment type="caution">
    <text evidence="4">The sequence shown here is derived from an EMBL/GenBank/DDBJ whole genome shotgun (WGS) entry which is preliminary data.</text>
</comment>
<dbReference type="Gene3D" id="1.20.1050.130">
    <property type="match status" value="1"/>
</dbReference>
<dbReference type="InterPro" id="IPR012334">
    <property type="entry name" value="Pectin_lyas_fold"/>
</dbReference>
<dbReference type="SMART" id="SM00710">
    <property type="entry name" value="PbH1"/>
    <property type="match status" value="6"/>
</dbReference>
<dbReference type="PROSITE" id="PS50405">
    <property type="entry name" value="GST_CTER"/>
    <property type="match status" value="1"/>
</dbReference>
<dbReference type="STRING" id="1890364.A0A2P6NUG8"/>
<dbReference type="PANTHER" id="PTHR44051:SF3">
    <property type="entry name" value="TRANSCRIPTIONAL REGULATOR URE2"/>
    <property type="match status" value="1"/>
</dbReference>
<evidence type="ECO:0000256" key="2">
    <source>
        <dbReference type="SAM" id="SignalP"/>
    </source>
</evidence>
<dbReference type="InterPro" id="IPR040079">
    <property type="entry name" value="Glutathione_S-Trfase"/>
</dbReference>
<keyword evidence="2" id="KW-0732">Signal</keyword>
<name>A0A2P6NUG8_9EUKA</name>
<evidence type="ECO:0000259" key="3">
    <source>
        <dbReference type="PROSITE" id="PS50405"/>
    </source>
</evidence>